<dbReference type="AlphaFoldDB" id="A0A2K3UZB2"/>
<dbReference type="EMBL" id="PPPD01000001">
    <property type="protein sequence ID" value="PNY81888.1"/>
    <property type="molecule type" value="Genomic_DNA"/>
</dbReference>
<reference evidence="1 2" key="1">
    <citation type="submission" date="2018-01" db="EMBL/GenBank/DDBJ databases">
        <title>Deinococcus koreensis sp. nov., a radiation-resistant bacterium isolated from river water.</title>
        <authorList>
            <person name="Choi A."/>
        </authorList>
    </citation>
    <scope>NUCLEOTIDE SEQUENCE [LARGE SCALE GENOMIC DNA]</scope>
    <source>
        <strain evidence="1 2">SJW1-2</strain>
    </source>
</reference>
<comment type="caution">
    <text evidence="1">The sequence shown here is derived from an EMBL/GenBank/DDBJ whole genome shotgun (WGS) entry which is preliminary data.</text>
</comment>
<dbReference type="RefSeq" id="WP_103312327.1">
    <property type="nucleotide sequence ID" value="NZ_PPPD01000001.1"/>
</dbReference>
<evidence type="ECO:0000313" key="2">
    <source>
        <dbReference type="Proteomes" id="UP000236379"/>
    </source>
</evidence>
<organism evidence="1 2">
    <name type="scientific">Deinococcus koreensis</name>
    <dbReference type="NCBI Taxonomy" id="2054903"/>
    <lineage>
        <taxon>Bacteria</taxon>
        <taxon>Thermotogati</taxon>
        <taxon>Deinococcota</taxon>
        <taxon>Deinococci</taxon>
        <taxon>Deinococcales</taxon>
        <taxon>Deinococcaceae</taxon>
        <taxon>Deinococcus</taxon>
    </lineage>
</organism>
<dbReference type="InterPro" id="IPR013321">
    <property type="entry name" value="Arc_rbn_hlx_hlx"/>
</dbReference>
<evidence type="ECO:0000313" key="1">
    <source>
        <dbReference type="EMBL" id="PNY81888.1"/>
    </source>
</evidence>
<keyword evidence="2" id="KW-1185">Reference proteome</keyword>
<proteinExistence type="predicted"/>
<dbReference type="OrthoDB" id="73061at2"/>
<protein>
    <submittedName>
        <fullName evidence="1">ChpI protein</fullName>
    </submittedName>
</protein>
<sequence>MKTAISLADSLYQRAERLARLRRLSRSELYAAALRDYLDRHEAADVTDQLNDLYAGEDSTLSPELRELGLEAVRTSQSDPP</sequence>
<accession>A0A2K3UZB2</accession>
<dbReference type="GO" id="GO:0006355">
    <property type="term" value="P:regulation of DNA-templated transcription"/>
    <property type="evidence" value="ECO:0007669"/>
    <property type="project" value="InterPro"/>
</dbReference>
<gene>
    <name evidence="1" type="ORF">CVO96_11340</name>
</gene>
<dbReference type="Gene3D" id="1.10.1220.10">
    <property type="entry name" value="Met repressor-like"/>
    <property type="match status" value="1"/>
</dbReference>
<name>A0A2K3UZB2_9DEIO</name>
<dbReference type="Proteomes" id="UP000236379">
    <property type="component" value="Unassembled WGS sequence"/>
</dbReference>